<accession>A0A4P9K7E8</accession>
<dbReference type="SUPFAM" id="SSF109604">
    <property type="entry name" value="HD-domain/PDEase-like"/>
    <property type="match status" value="1"/>
</dbReference>
<dbReference type="EMBL" id="CP040602">
    <property type="protein sequence ID" value="QCU91015.1"/>
    <property type="molecule type" value="Genomic_DNA"/>
</dbReference>
<dbReference type="Gene3D" id="1.10.3210.10">
    <property type="entry name" value="Hypothetical protein af1432"/>
    <property type="match status" value="1"/>
</dbReference>
<evidence type="ECO:0000313" key="2">
    <source>
        <dbReference type="EMBL" id="QCU91015.1"/>
    </source>
</evidence>
<dbReference type="GO" id="GO:0008081">
    <property type="term" value="F:phosphoric diester hydrolase activity"/>
    <property type="evidence" value="ECO:0007669"/>
    <property type="project" value="UniProtKB-ARBA"/>
</dbReference>
<organism evidence="2 3">
    <name type="scientific">Thiomicrorhabdus sediminis</name>
    <dbReference type="NCBI Taxonomy" id="2580412"/>
    <lineage>
        <taxon>Bacteria</taxon>
        <taxon>Pseudomonadati</taxon>
        <taxon>Pseudomonadota</taxon>
        <taxon>Gammaproteobacteria</taxon>
        <taxon>Thiotrichales</taxon>
        <taxon>Piscirickettsiaceae</taxon>
        <taxon>Thiomicrorhabdus</taxon>
    </lineage>
</organism>
<dbReference type="KEGG" id="thig:FE785_10480"/>
<dbReference type="SMART" id="SM00471">
    <property type="entry name" value="HDc"/>
    <property type="match status" value="1"/>
</dbReference>
<dbReference type="PANTHER" id="PTHR45228">
    <property type="entry name" value="CYCLIC DI-GMP PHOSPHODIESTERASE TM_0186-RELATED"/>
    <property type="match status" value="1"/>
</dbReference>
<dbReference type="PROSITE" id="PS51832">
    <property type="entry name" value="HD_GYP"/>
    <property type="match status" value="1"/>
</dbReference>
<dbReference type="SUPFAM" id="SSF55781">
    <property type="entry name" value="GAF domain-like"/>
    <property type="match status" value="1"/>
</dbReference>
<gene>
    <name evidence="2" type="ORF">FE785_10480</name>
</gene>
<evidence type="ECO:0000259" key="1">
    <source>
        <dbReference type="PROSITE" id="PS51832"/>
    </source>
</evidence>
<dbReference type="InterPro" id="IPR052020">
    <property type="entry name" value="Cyclic_di-GMP/3'3'-cGAMP_PDE"/>
</dbReference>
<evidence type="ECO:0000313" key="3">
    <source>
        <dbReference type="Proteomes" id="UP000304864"/>
    </source>
</evidence>
<dbReference type="PANTHER" id="PTHR45228:SF1">
    <property type="entry name" value="CYCLIC DI-GMP PHOSPHODIESTERASE TM_0186"/>
    <property type="match status" value="1"/>
</dbReference>
<dbReference type="InterPro" id="IPR003607">
    <property type="entry name" value="HD/PDEase_dom"/>
</dbReference>
<dbReference type="InterPro" id="IPR037522">
    <property type="entry name" value="HD_GYP_dom"/>
</dbReference>
<feature type="domain" description="HD-GYP" evidence="1">
    <location>
        <begin position="153"/>
        <end position="361"/>
    </location>
</feature>
<reference evidence="2 3" key="1">
    <citation type="submission" date="2019-05" db="EMBL/GenBank/DDBJ databases">
        <title>Thiomicrorhabdus sediminis sp. nov, a novel sulfur-oxidizing bacterium isolated from coastal sediment.</title>
        <authorList>
            <person name="Liu X."/>
        </authorList>
    </citation>
    <scope>NUCLEOTIDE SEQUENCE [LARGE SCALE GENOMIC DNA]</scope>
    <source>
        <strain evidence="2 3">G1</strain>
    </source>
</reference>
<dbReference type="AlphaFoldDB" id="A0A4P9K7E8"/>
<keyword evidence="3" id="KW-1185">Reference proteome</keyword>
<dbReference type="Proteomes" id="UP000304864">
    <property type="component" value="Chromosome"/>
</dbReference>
<proteinExistence type="predicted"/>
<dbReference type="Pfam" id="PF13487">
    <property type="entry name" value="HD_5"/>
    <property type="match status" value="1"/>
</dbReference>
<sequence>MIRRFQTVSEELFQLHDDIREQWPSIARIAVALYDEQTDKLHTFVKSSPDMNLLNHYSVPLAQVPSLLKLADSGECRVLQNMSTIREGYSEHSKVVAKHFKASYTEPFYMGNKLLGFVFFDADEENYFTESLVRHLHSYSRLIESLIISETLPVMALIGMVNTTKDIANIRDSETGKHLIRVARYTQLIATELADKFDLTDEYIEYMTRYAPLHDIGKVAIPDRILLKPGKLNDEEYRLMQTHVVEGLNMLDHIINNFNFLNLRHVDLLRDVISAHHERWNGSGYPNGLSGEEIPLAGRIVTVADVFDALASDRIYRAALPVDDVFEYLQDQKGIAFDPQCVDAFLNNKDRVLEIKEEFKEDFDYSQVEAVSL</sequence>
<name>A0A4P9K7E8_9GAMM</name>
<dbReference type="OrthoDB" id="9816273at2"/>
<dbReference type="RefSeq" id="WP_138565689.1">
    <property type="nucleotide sequence ID" value="NZ_CP040602.1"/>
</dbReference>
<protein>
    <submittedName>
        <fullName evidence="2">HD domain-containing protein</fullName>
    </submittedName>
</protein>
<dbReference type="CDD" id="cd00077">
    <property type="entry name" value="HDc"/>
    <property type="match status" value="1"/>
</dbReference>